<comment type="subcellular location">
    <subcellularLocation>
        <location evidence="1">Membrane</location>
        <topology evidence="1">Multi-pass membrane protein</topology>
    </subcellularLocation>
</comment>
<dbReference type="Proteomes" id="UP000007564">
    <property type="component" value="Chromosome"/>
</dbReference>
<feature type="transmembrane region" description="Helical" evidence="5">
    <location>
        <begin position="228"/>
        <end position="247"/>
    </location>
</feature>
<feature type="transmembrane region" description="Helical" evidence="5">
    <location>
        <begin position="118"/>
        <end position="137"/>
    </location>
</feature>
<dbReference type="PANTHER" id="PTHR37422:SF13">
    <property type="entry name" value="LIPOPOLYSACCHARIDE BIOSYNTHESIS PROTEIN PA4999-RELATED"/>
    <property type="match status" value="1"/>
</dbReference>
<sequence>MPVVQLKIFAVLALLIPALALVSKGGGVAVFYTLAVLTSLAIMVYAGRGRAQPSWRDLAWPGAVLAVPLLSMLVTNAYLGIWSGSEFEKLLRFALALPLFWVLLCVPRPWLQQIQWSLLFSAYAGAIMLYVIVGWYGGRMQVSFYGAEYNAVAFANLTLFFGFASLLTLGWRLTPWPGLEALLKVGAACAAVYAAHVSETRSSWMLLPVFGLVFLMSRRVWSLRRKLAVGLVLVAALAVLAGVMLSSQGNRMHKILTDLQRYTVQNDRNTSVGIRLQLWHASWMIFQEAPVLGVGPRNFRAELAKLRDRGVVTPEVASGYGEPHNDFMAAMAGYGLLGLLSILLLYLAPAWVFLRRMASDDRVIRTGAQIGLLFCLGYCAFSLTEMMFRNMRSVPIYSATLVLLLALTAPRAPRAA</sequence>
<dbReference type="HOGENOM" id="CLU_049451_0_0_4"/>
<dbReference type="InterPro" id="IPR051533">
    <property type="entry name" value="WaaL-like"/>
</dbReference>
<dbReference type="OrthoDB" id="8576060at2"/>
<dbReference type="Pfam" id="PF04932">
    <property type="entry name" value="Wzy_C"/>
    <property type="match status" value="1"/>
</dbReference>
<feature type="transmembrane region" description="Helical" evidence="5">
    <location>
        <begin position="30"/>
        <end position="46"/>
    </location>
</feature>
<dbReference type="KEGG" id="bbh:BN112_4494"/>
<keyword evidence="2 5" id="KW-0812">Transmembrane</keyword>
<feature type="transmembrane region" description="Helical" evidence="5">
    <location>
        <begin position="90"/>
        <end position="106"/>
    </location>
</feature>
<feature type="transmembrane region" description="Helical" evidence="5">
    <location>
        <begin position="394"/>
        <end position="412"/>
    </location>
</feature>
<evidence type="ECO:0000256" key="2">
    <source>
        <dbReference type="ARBA" id="ARBA00022692"/>
    </source>
</evidence>
<evidence type="ECO:0000256" key="4">
    <source>
        <dbReference type="ARBA" id="ARBA00023136"/>
    </source>
</evidence>
<evidence type="ECO:0000256" key="1">
    <source>
        <dbReference type="ARBA" id="ARBA00004141"/>
    </source>
</evidence>
<feature type="transmembrane region" description="Helical" evidence="5">
    <location>
        <begin position="331"/>
        <end position="354"/>
    </location>
</feature>
<feature type="transmembrane region" description="Helical" evidence="5">
    <location>
        <begin position="204"/>
        <end position="221"/>
    </location>
</feature>
<dbReference type="GO" id="GO:0016020">
    <property type="term" value="C:membrane"/>
    <property type="evidence" value="ECO:0007669"/>
    <property type="project" value="UniProtKB-SubCell"/>
</dbReference>
<proteinExistence type="predicted"/>
<organism evidence="7 8">
    <name type="scientific">Bordetella bronchiseptica 253</name>
    <dbReference type="NCBI Taxonomy" id="568707"/>
    <lineage>
        <taxon>Bacteria</taxon>
        <taxon>Pseudomonadati</taxon>
        <taxon>Pseudomonadota</taxon>
        <taxon>Betaproteobacteria</taxon>
        <taxon>Burkholderiales</taxon>
        <taxon>Alcaligenaceae</taxon>
        <taxon>Bordetella</taxon>
    </lineage>
</organism>
<evidence type="ECO:0000256" key="5">
    <source>
        <dbReference type="SAM" id="Phobius"/>
    </source>
</evidence>
<dbReference type="EMBL" id="HE965806">
    <property type="protein sequence ID" value="CCJ56408.1"/>
    <property type="molecule type" value="Genomic_DNA"/>
</dbReference>
<dbReference type="InterPro" id="IPR007016">
    <property type="entry name" value="O-antigen_ligase-rel_domated"/>
</dbReference>
<keyword evidence="3 5" id="KW-1133">Transmembrane helix</keyword>
<feature type="domain" description="O-antigen ligase-related" evidence="6">
    <location>
        <begin position="190"/>
        <end position="342"/>
    </location>
</feature>
<name>A0A0C6PCN1_BORBO</name>
<dbReference type="AlphaFoldDB" id="A0A0C6PCN1"/>
<keyword evidence="4 5" id="KW-0472">Membrane</keyword>
<dbReference type="PANTHER" id="PTHR37422">
    <property type="entry name" value="TEICHURONIC ACID BIOSYNTHESIS PROTEIN TUAE"/>
    <property type="match status" value="1"/>
</dbReference>
<dbReference type="GeneID" id="56477593"/>
<evidence type="ECO:0000259" key="6">
    <source>
        <dbReference type="Pfam" id="PF04932"/>
    </source>
</evidence>
<dbReference type="RefSeq" id="WP_015065061.1">
    <property type="nucleotide sequence ID" value="NC_019382.1"/>
</dbReference>
<feature type="transmembrane region" description="Helical" evidence="5">
    <location>
        <begin position="366"/>
        <end position="388"/>
    </location>
</feature>
<evidence type="ECO:0000256" key="3">
    <source>
        <dbReference type="ARBA" id="ARBA00022989"/>
    </source>
</evidence>
<accession>A0A0C6PCN1</accession>
<feature type="transmembrane region" description="Helical" evidence="5">
    <location>
        <begin position="149"/>
        <end position="169"/>
    </location>
</feature>
<protein>
    <submittedName>
        <fullName evidence="7">Putative exported protein</fullName>
    </submittedName>
</protein>
<evidence type="ECO:0000313" key="7">
    <source>
        <dbReference type="EMBL" id="CCJ56408.1"/>
    </source>
</evidence>
<reference evidence="7 8" key="1">
    <citation type="journal article" date="2012" name="BMC Genomics">
        <title>Comparative genomics of the classical Bordetella subspecies: the evolution and exchange of virulence-associated diversity amongst closely related pathogens.</title>
        <authorList>
            <person name="Park J."/>
            <person name="Zhang Y."/>
            <person name="Buboltz A.M."/>
            <person name="Zhang X."/>
            <person name="Schuster S.C."/>
            <person name="Ahuja U."/>
            <person name="Liu M."/>
            <person name="Miller J.F."/>
            <person name="Sebaihia M."/>
            <person name="Bentley S.D."/>
            <person name="Parkhill J."/>
            <person name="Harvill E.T."/>
        </authorList>
    </citation>
    <scope>NUCLEOTIDE SEQUENCE [LARGE SCALE GENOMIC DNA]</scope>
    <source>
        <strain evidence="7 8">253</strain>
    </source>
</reference>
<gene>
    <name evidence="7" type="ORF">BN112_4494</name>
</gene>
<evidence type="ECO:0000313" key="8">
    <source>
        <dbReference type="Proteomes" id="UP000007564"/>
    </source>
</evidence>
<feature type="transmembrane region" description="Helical" evidence="5">
    <location>
        <begin position="58"/>
        <end position="78"/>
    </location>
</feature>